<proteinExistence type="predicted"/>
<protein>
    <submittedName>
        <fullName evidence="2">Roadblock/LC7 domain-containing protein</fullName>
    </submittedName>
</protein>
<reference evidence="2" key="1">
    <citation type="journal article" date="2020" name="mSystems">
        <title>Genome- and Community-Level Interaction Insights into Carbon Utilization and Element Cycling Functions of Hydrothermarchaeota in Hydrothermal Sediment.</title>
        <authorList>
            <person name="Zhou Z."/>
            <person name="Liu Y."/>
            <person name="Xu W."/>
            <person name="Pan J."/>
            <person name="Luo Z.H."/>
            <person name="Li M."/>
        </authorList>
    </citation>
    <scope>NUCLEOTIDE SEQUENCE [LARGE SCALE GENOMIC DNA]</scope>
    <source>
        <strain evidence="2">SpSt-81</strain>
    </source>
</reference>
<dbReference type="PANTHER" id="PTHR13323">
    <property type="entry name" value="LATE ENDOSOMAL/LYSOSOMAL MP1 INTERACTING PROTEIN"/>
    <property type="match status" value="1"/>
</dbReference>
<dbReference type="EMBL" id="DTIN01000025">
    <property type="protein sequence ID" value="HFX13775.1"/>
    <property type="molecule type" value="Genomic_DNA"/>
</dbReference>
<dbReference type="SUPFAM" id="SSF103196">
    <property type="entry name" value="Roadblock/LC7 domain"/>
    <property type="match status" value="1"/>
</dbReference>
<name>A0A7C3MKG6_DICTH</name>
<gene>
    <name evidence="2" type="ORF">ENW00_06440</name>
</gene>
<dbReference type="GO" id="GO:0060090">
    <property type="term" value="F:molecular adaptor activity"/>
    <property type="evidence" value="ECO:0007669"/>
    <property type="project" value="InterPro"/>
</dbReference>
<evidence type="ECO:0000313" key="2">
    <source>
        <dbReference type="EMBL" id="HFX13775.1"/>
    </source>
</evidence>
<dbReference type="InterPro" id="IPR037587">
    <property type="entry name" value="LAMTOR2-like"/>
</dbReference>
<dbReference type="GO" id="GO:0032008">
    <property type="term" value="P:positive regulation of TOR signaling"/>
    <property type="evidence" value="ECO:0007669"/>
    <property type="project" value="InterPro"/>
</dbReference>
<dbReference type="SMART" id="SM00960">
    <property type="entry name" value="Robl_LC7"/>
    <property type="match status" value="1"/>
</dbReference>
<feature type="domain" description="Roadblock/LAMTOR2" evidence="1">
    <location>
        <begin position="20"/>
        <end position="110"/>
    </location>
</feature>
<dbReference type="Pfam" id="PF03259">
    <property type="entry name" value="Robl_LC7"/>
    <property type="match status" value="1"/>
</dbReference>
<comment type="caution">
    <text evidence="2">The sequence shown here is derived from an EMBL/GenBank/DDBJ whole genome shotgun (WGS) entry which is preliminary data.</text>
</comment>
<evidence type="ECO:0000259" key="1">
    <source>
        <dbReference type="SMART" id="SM00960"/>
    </source>
</evidence>
<accession>A0A7C3MKG6</accession>
<dbReference type="InterPro" id="IPR004942">
    <property type="entry name" value="Roadblock/LAMTOR2_dom"/>
</dbReference>
<dbReference type="Gene3D" id="3.30.450.30">
    <property type="entry name" value="Dynein light chain 2a, cytoplasmic"/>
    <property type="match status" value="1"/>
</dbReference>
<dbReference type="AlphaFoldDB" id="A0A7C3MKG6"/>
<dbReference type="GO" id="GO:0005085">
    <property type="term" value="F:guanyl-nucleotide exchange factor activity"/>
    <property type="evidence" value="ECO:0007669"/>
    <property type="project" value="InterPro"/>
</dbReference>
<organism evidence="2">
    <name type="scientific">Dictyoglomus thermophilum</name>
    <dbReference type="NCBI Taxonomy" id="14"/>
    <lineage>
        <taxon>Bacteria</taxon>
        <taxon>Pseudomonadati</taxon>
        <taxon>Dictyoglomota</taxon>
        <taxon>Dictyoglomia</taxon>
        <taxon>Dictyoglomales</taxon>
        <taxon>Dictyoglomaceae</taxon>
        <taxon>Dictyoglomus</taxon>
    </lineage>
</organism>
<sequence length="160" mass="18017">MDEREQILSLVISLEDQEEIERYLGQFLSESKAKAALLIDKSGTVIGGRGTASQFDFVTISALAAGAFSATQELAKLLGEEEFSLIFHQGKRNHLHISHIEKQVLLLVIFDDSTTLGMVRLFAQKACENLAKIIKKIKEKQKDIPKAEFNFNDIEDFFKK</sequence>